<evidence type="ECO:0000313" key="1">
    <source>
        <dbReference type="EMBL" id="MFC6017771.1"/>
    </source>
</evidence>
<dbReference type="RefSeq" id="WP_377422285.1">
    <property type="nucleotide sequence ID" value="NZ_JBHSPR010000010.1"/>
</dbReference>
<name>A0ABW1K859_9ACTN</name>
<proteinExistence type="predicted"/>
<reference evidence="2" key="1">
    <citation type="journal article" date="2019" name="Int. J. Syst. Evol. Microbiol.">
        <title>The Global Catalogue of Microorganisms (GCM) 10K type strain sequencing project: providing services to taxonomists for standard genome sequencing and annotation.</title>
        <authorList>
            <consortium name="The Broad Institute Genomics Platform"/>
            <consortium name="The Broad Institute Genome Sequencing Center for Infectious Disease"/>
            <person name="Wu L."/>
            <person name="Ma J."/>
        </authorList>
    </citation>
    <scope>NUCLEOTIDE SEQUENCE [LARGE SCALE GENOMIC DNA]</scope>
    <source>
        <strain evidence="2">ZS-35-S2</strain>
    </source>
</reference>
<accession>A0ABW1K859</accession>
<protein>
    <submittedName>
        <fullName evidence="1">Uncharacterized protein</fullName>
    </submittedName>
</protein>
<comment type="caution">
    <text evidence="1">The sequence shown here is derived from an EMBL/GenBank/DDBJ whole genome shotgun (WGS) entry which is preliminary data.</text>
</comment>
<dbReference type="Proteomes" id="UP001596203">
    <property type="component" value="Unassembled WGS sequence"/>
</dbReference>
<evidence type="ECO:0000313" key="2">
    <source>
        <dbReference type="Proteomes" id="UP001596203"/>
    </source>
</evidence>
<gene>
    <name evidence="1" type="ORF">ACFP2T_16340</name>
</gene>
<keyword evidence="2" id="KW-1185">Reference proteome</keyword>
<dbReference type="EMBL" id="JBHSPR010000010">
    <property type="protein sequence ID" value="MFC6017771.1"/>
    <property type="molecule type" value="Genomic_DNA"/>
</dbReference>
<sequence length="60" mass="6552">MTRDCRPDPTRPRPDIERAREECTHPAEYRQPGGLCGCCGWDGFGVAGTKTNGIEMEGVA</sequence>
<organism evidence="1 2">
    <name type="scientific">Plantactinospora solaniradicis</name>
    <dbReference type="NCBI Taxonomy" id="1723736"/>
    <lineage>
        <taxon>Bacteria</taxon>
        <taxon>Bacillati</taxon>
        <taxon>Actinomycetota</taxon>
        <taxon>Actinomycetes</taxon>
        <taxon>Micromonosporales</taxon>
        <taxon>Micromonosporaceae</taxon>
        <taxon>Plantactinospora</taxon>
    </lineage>
</organism>